<keyword evidence="1" id="KW-0732">Signal</keyword>
<dbReference type="RefSeq" id="XP_004335714.1">
    <property type="nucleotide sequence ID" value="XM_004335666.1"/>
</dbReference>
<feature type="chain" id="PRO_5003990231" evidence="1">
    <location>
        <begin position="26"/>
        <end position="535"/>
    </location>
</feature>
<sequence length="535" mass="59732">MTKTKRILFIFVVSLLVLTVHESQAAGAAKPGPTQQDAMIGKVYAAMQKEQVQHSQPFRPFPMQWREDRGLYRSSIHLDFVGQGWWDDEANTLLRRFFAIPDSNMFVTSFVLSAIIEAASLDAIEVSPTDESFAMALDAILSFKDKNRPQGVPAYSFWPQALVNGTWSATPVNLVEPFDYFGSFGEYIGAIFKELGLDAFSGQYYLQVDAIAEAFEDFATVFRIPADLDDSSVNLALGGLLSQQRDKFPQAYKKWESANTNITALFELINKYAYRPFEVNNTRYTDLLDTRSYFFIHPFLAQLSTPSLALGMTWLMDLPEDNKTAGIVGMPYHVNNVDMTVASNFLFGTSQAVLEGLNGGSARTYFVQNANFQQVYENTAQLVSWAIETGAATARPDIALLYYPSLYDFLWMAARTARYLNAKGSATDAISAMARTRDRLTAALKDAGTQQLLASARHDAIGNYWDDFLGDYNGVERGEDRMFSTALAINTLIDVWSVPTTDSSCKLRWAKDIPASIQPLVLTPLPLIRKHSLFI</sequence>
<name>L8GNA8_ACACF</name>
<accession>L8GNA8</accession>
<evidence type="ECO:0000256" key="1">
    <source>
        <dbReference type="SAM" id="SignalP"/>
    </source>
</evidence>
<dbReference type="VEuPathDB" id="AmoebaDB:ACA1_341550"/>
<organism evidence="2 3">
    <name type="scientific">Acanthamoeba castellanii (strain ATCC 30010 / Neff)</name>
    <dbReference type="NCBI Taxonomy" id="1257118"/>
    <lineage>
        <taxon>Eukaryota</taxon>
        <taxon>Amoebozoa</taxon>
        <taxon>Discosea</taxon>
        <taxon>Longamoebia</taxon>
        <taxon>Centramoebida</taxon>
        <taxon>Acanthamoebidae</taxon>
        <taxon>Acanthamoeba</taxon>
    </lineage>
</organism>
<dbReference type="Proteomes" id="UP000011083">
    <property type="component" value="Unassembled WGS sequence"/>
</dbReference>
<keyword evidence="3" id="KW-1185">Reference proteome</keyword>
<feature type="signal peptide" evidence="1">
    <location>
        <begin position="1"/>
        <end position="25"/>
    </location>
</feature>
<evidence type="ECO:0000313" key="2">
    <source>
        <dbReference type="EMBL" id="ELR13701.1"/>
    </source>
</evidence>
<dbReference type="EMBL" id="KB008085">
    <property type="protein sequence ID" value="ELR13701.1"/>
    <property type="molecule type" value="Genomic_DNA"/>
</dbReference>
<dbReference type="OMA" id="QIEFDWF"/>
<gene>
    <name evidence="2" type="ORF">ACA1_341550</name>
</gene>
<dbReference type="KEGG" id="acan:ACA1_341550"/>
<dbReference type="AlphaFoldDB" id="L8GNA8"/>
<reference evidence="2 3" key="1">
    <citation type="journal article" date="2013" name="Genome Biol.">
        <title>Genome of Acanthamoeba castellanii highlights extensive lateral gene transfer and early evolution of tyrosine kinase signaling.</title>
        <authorList>
            <person name="Clarke M."/>
            <person name="Lohan A.J."/>
            <person name="Liu B."/>
            <person name="Lagkouvardos I."/>
            <person name="Roy S."/>
            <person name="Zafar N."/>
            <person name="Bertelli C."/>
            <person name="Schilde C."/>
            <person name="Kianianmomeni A."/>
            <person name="Burglin T.R."/>
            <person name="Frech C."/>
            <person name="Turcotte B."/>
            <person name="Kopec K.O."/>
            <person name="Synnott J.M."/>
            <person name="Choo C."/>
            <person name="Paponov I."/>
            <person name="Finkler A."/>
            <person name="Soon Heng Tan C."/>
            <person name="Hutchins A.P."/>
            <person name="Weinmeier T."/>
            <person name="Rattei T."/>
            <person name="Chu J.S."/>
            <person name="Gimenez G."/>
            <person name="Irimia M."/>
            <person name="Rigden D.J."/>
            <person name="Fitzpatrick D.A."/>
            <person name="Lorenzo-Morales J."/>
            <person name="Bateman A."/>
            <person name="Chiu C.H."/>
            <person name="Tang P."/>
            <person name="Hegemann P."/>
            <person name="Fromm H."/>
            <person name="Raoult D."/>
            <person name="Greub G."/>
            <person name="Miranda-Saavedra D."/>
            <person name="Chen N."/>
            <person name="Nash P."/>
            <person name="Ginger M.L."/>
            <person name="Horn M."/>
            <person name="Schaap P."/>
            <person name="Caler L."/>
            <person name="Loftus B."/>
        </authorList>
    </citation>
    <scope>NUCLEOTIDE SEQUENCE [LARGE SCALE GENOMIC DNA]</scope>
    <source>
        <strain evidence="2 3">Neff</strain>
    </source>
</reference>
<dbReference type="GeneID" id="14914260"/>
<dbReference type="OrthoDB" id="31075at2759"/>
<protein>
    <submittedName>
        <fullName evidence="2">Uncharacterized protein</fullName>
    </submittedName>
</protein>
<proteinExistence type="predicted"/>
<evidence type="ECO:0000313" key="3">
    <source>
        <dbReference type="Proteomes" id="UP000011083"/>
    </source>
</evidence>